<evidence type="ECO:0000256" key="5">
    <source>
        <dbReference type="SAM" id="MobiDB-lite"/>
    </source>
</evidence>
<evidence type="ECO:0000256" key="1">
    <source>
        <dbReference type="ARBA" id="ARBA00022741"/>
    </source>
</evidence>
<feature type="domain" description="Helicase C-terminal" evidence="6">
    <location>
        <begin position="170"/>
        <end position="335"/>
    </location>
</feature>
<organism evidence="7 8">
    <name type="scientific">Asticcacaulis biprosthecium C19</name>
    <dbReference type="NCBI Taxonomy" id="715226"/>
    <lineage>
        <taxon>Bacteria</taxon>
        <taxon>Pseudomonadati</taxon>
        <taxon>Pseudomonadota</taxon>
        <taxon>Alphaproteobacteria</taxon>
        <taxon>Caulobacterales</taxon>
        <taxon>Caulobacteraceae</taxon>
        <taxon>Asticcacaulis</taxon>
    </lineage>
</organism>
<feature type="compositionally biased region" description="Basic and acidic residues" evidence="5">
    <location>
        <begin position="889"/>
        <end position="956"/>
    </location>
</feature>
<dbReference type="GO" id="GO:0004386">
    <property type="term" value="F:helicase activity"/>
    <property type="evidence" value="ECO:0007669"/>
    <property type="project" value="UniProtKB-KW"/>
</dbReference>
<keyword evidence="2" id="KW-0378">Hydrolase</keyword>
<keyword evidence="4" id="KW-0067">ATP-binding</keyword>
<gene>
    <name evidence="7" type="ORF">ABI_25090</name>
</gene>
<feature type="compositionally biased region" description="Basic and acidic residues" evidence="5">
    <location>
        <begin position="868"/>
        <end position="883"/>
    </location>
</feature>
<sequence>MTSGVSDHSPTRPLINAVSDAKLAAVLGPTNTGKTHYAIERMCGYATGMMGLPLRLLAREIYDRVVALKGVNAVALVTGEEKIIPRLPSYFICTVEAMPLERQVDFLAVDEIQLCGDTERGHVFTDRLLHARGRFETLFLGANTFAPLFHRLFPAAEIIRRERLSSLTYAGSKKLTRLPKRTAIVAFSTEKVYAIAELIRRQRGGAAVVMGSLSPKTRNAQVELFQKGEVDFLVATDAIGMGLNMDIAHVAFSGLSKFDGKNVRHLTAQEIGQIAGRAGRHMNDGTFGVTGECHELDDDLVEQVQNHAFAPLEAAQWRNHKLDFSTLDTLLKSLTQPSHTIGLHLAKEALDERALRLLSADEEVAAKLRNPVTLRTLWDVCQLPDFRKIGLDEHLKLVSHLFWSRLSPDGFVADEWFETQVRDLDHMDGDIDTLSSRLSGVRTLSYISNRGNWLKRNEHWREATRDLEERLSDRLHEALMQRFIDARTSALLKALDADEVARPEVTPEGQVIIEGHTVGELKGLTFKLSNSDSLIGDKTLRQAANRAVLPVLHDRLRALAQTPSKSLNLRGHTVEWNKEPVARVEPSDWFAPKLKLLSEVDHPALSERALKRVADFVRIFNQHQLKGLYRVKQAADAEATPPQVRAIAFQLYENGGLVRRDETVKLTPEDKAALKALGVAGHRYAWFLPEALNPKLRQHMRAFGAGEGQRAQTLRGQLIIGEHGPVPIKSLSQIDKIVNNAIFQKGALYMREADFATLGLNEEQRDKLMLALGFVKVPPQTFPVVAPKPKPESVVDVAPAEEVAAEEVSEVVAEDGASEQVPLVVEDVVVEDIPVEIIAEPVETAAEQPAETVEALAVEGTVASEPATEERLGWRQKSLEPRAPRPKRDKPQGNKEKFDRERFRPQRAEGAEGEPARDRNRPAKGDKGKRPSKDFKGDFKGGDKSRGDNRGPKPDPKPYINPYSPFAILREKLGQN</sequence>
<keyword evidence="1" id="KW-0547">Nucleotide-binding</keyword>
<dbReference type="SMART" id="SM00490">
    <property type="entry name" value="HELICc"/>
    <property type="match status" value="1"/>
</dbReference>
<accession>F4QP37</accession>
<keyword evidence="3" id="KW-0347">Helicase</keyword>
<evidence type="ECO:0000313" key="8">
    <source>
        <dbReference type="Proteomes" id="UP000006512"/>
    </source>
</evidence>
<dbReference type="AlphaFoldDB" id="F4QP37"/>
<dbReference type="SUPFAM" id="SSF52540">
    <property type="entry name" value="P-loop containing nucleoside triphosphate hydrolases"/>
    <property type="match status" value="2"/>
</dbReference>
<dbReference type="OrthoDB" id="9807155at2"/>
<dbReference type="InterPro" id="IPR001650">
    <property type="entry name" value="Helicase_C-like"/>
</dbReference>
<dbReference type="PROSITE" id="PS51194">
    <property type="entry name" value="HELICASE_CTER"/>
    <property type="match status" value="1"/>
</dbReference>
<dbReference type="InterPro" id="IPR027417">
    <property type="entry name" value="P-loop_NTPase"/>
</dbReference>
<protein>
    <submittedName>
        <fullName evidence="7">MgpS</fullName>
    </submittedName>
</protein>
<name>F4QP37_9CAUL</name>
<dbReference type="HOGENOM" id="CLU_008788_0_0_5"/>
<evidence type="ECO:0000256" key="2">
    <source>
        <dbReference type="ARBA" id="ARBA00022801"/>
    </source>
</evidence>
<dbReference type="Pfam" id="PF22527">
    <property type="entry name" value="DEXQc_Suv3"/>
    <property type="match status" value="1"/>
</dbReference>
<evidence type="ECO:0000259" key="6">
    <source>
        <dbReference type="PROSITE" id="PS51194"/>
    </source>
</evidence>
<evidence type="ECO:0000256" key="4">
    <source>
        <dbReference type="ARBA" id="ARBA00022840"/>
    </source>
</evidence>
<dbReference type="InterPro" id="IPR050699">
    <property type="entry name" value="RNA-DNA_Helicase"/>
</dbReference>
<evidence type="ECO:0000313" key="7">
    <source>
        <dbReference type="EMBL" id="EGF91095.1"/>
    </source>
</evidence>
<dbReference type="PANTHER" id="PTHR12131">
    <property type="entry name" value="ATP-DEPENDENT RNA AND DNA HELICASE"/>
    <property type="match status" value="1"/>
</dbReference>
<proteinExistence type="predicted"/>
<dbReference type="PANTHER" id="PTHR12131:SF1">
    <property type="entry name" value="ATP-DEPENDENT RNA HELICASE SUPV3L1, MITOCHONDRIAL-RELATED"/>
    <property type="match status" value="1"/>
</dbReference>
<dbReference type="EMBL" id="GL883078">
    <property type="protein sequence ID" value="EGF91095.1"/>
    <property type="molecule type" value="Genomic_DNA"/>
</dbReference>
<dbReference type="Proteomes" id="UP000006512">
    <property type="component" value="Unassembled WGS sequence"/>
</dbReference>
<dbReference type="eggNOG" id="COG4581">
    <property type="taxonomic scope" value="Bacteria"/>
</dbReference>
<dbReference type="STRING" id="715226.ABI_25090"/>
<keyword evidence="8" id="KW-1185">Reference proteome</keyword>
<dbReference type="Gene3D" id="3.40.50.300">
    <property type="entry name" value="P-loop containing nucleotide triphosphate hydrolases"/>
    <property type="match status" value="2"/>
</dbReference>
<dbReference type="Pfam" id="PF00271">
    <property type="entry name" value="Helicase_C"/>
    <property type="match status" value="1"/>
</dbReference>
<dbReference type="InterPro" id="IPR055206">
    <property type="entry name" value="DEXQc_SUV3"/>
</dbReference>
<evidence type="ECO:0000256" key="3">
    <source>
        <dbReference type="ARBA" id="ARBA00022806"/>
    </source>
</evidence>
<reference evidence="8" key="1">
    <citation type="submission" date="2011-03" db="EMBL/GenBank/DDBJ databases">
        <title>Draft genome sequence of Brevundimonas diminuta.</title>
        <authorList>
            <person name="Brown P.J.B."/>
            <person name="Buechlein A."/>
            <person name="Hemmerich C."/>
            <person name="Brun Y.V."/>
        </authorList>
    </citation>
    <scope>NUCLEOTIDE SEQUENCE [LARGE SCALE GENOMIC DNA]</scope>
    <source>
        <strain evidence="8">C19</strain>
    </source>
</reference>
<dbReference type="GO" id="GO:0016787">
    <property type="term" value="F:hydrolase activity"/>
    <property type="evidence" value="ECO:0007669"/>
    <property type="project" value="UniProtKB-KW"/>
</dbReference>
<dbReference type="GO" id="GO:0005524">
    <property type="term" value="F:ATP binding"/>
    <property type="evidence" value="ECO:0007669"/>
    <property type="project" value="UniProtKB-KW"/>
</dbReference>
<feature type="region of interest" description="Disordered" evidence="5">
    <location>
        <begin position="860"/>
        <end position="976"/>
    </location>
</feature>